<evidence type="ECO:0000313" key="1">
    <source>
        <dbReference type="EMBL" id="RKD71127.1"/>
    </source>
</evidence>
<dbReference type="OrthoDB" id="2970414at2"/>
<evidence type="ECO:0000313" key="2">
    <source>
        <dbReference type="Proteomes" id="UP000285120"/>
    </source>
</evidence>
<reference evidence="1 2" key="1">
    <citation type="submission" date="2018-09" db="EMBL/GenBank/DDBJ databases">
        <title>Genomic Encyclopedia of Archaeal and Bacterial Type Strains, Phase II (KMG-II): from individual species to whole genera.</title>
        <authorList>
            <person name="Goeker M."/>
        </authorList>
    </citation>
    <scope>NUCLEOTIDE SEQUENCE [LARGE SCALE GENOMIC DNA]</scope>
    <source>
        <strain evidence="1 2">DSM 17008</strain>
    </source>
</reference>
<dbReference type="RefSeq" id="WP_120193683.1">
    <property type="nucleotide sequence ID" value="NZ_RAPK01000010.1"/>
</dbReference>
<keyword evidence="2" id="KW-1185">Reference proteome</keyword>
<comment type="caution">
    <text evidence="1">The sequence shown here is derived from an EMBL/GenBank/DDBJ whole genome shotgun (WGS) entry which is preliminary data.</text>
</comment>
<protein>
    <submittedName>
        <fullName evidence="1">Uncharacterized protein</fullName>
    </submittedName>
</protein>
<organism evidence="1 2">
    <name type="scientific">Sinobaca qinghaiensis</name>
    <dbReference type="NCBI Taxonomy" id="342944"/>
    <lineage>
        <taxon>Bacteria</taxon>
        <taxon>Bacillati</taxon>
        <taxon>Bacillota</taxon>
        <taxon>Bacilli</taxon>
        <taxon>Bacillales</taxon>
        <taxon>Sporolactobacillaceae</taxon>
        <taxon>Sinobaca</taxon>
    </lineage>
</organism>
<sequence length="135" mass="15793">MLITIEDELIYIYLQHKANKTTPLGAYPEVSGYMLYDRKGNWLGYRVMRTIYNNENYVISIPKVRKIEYPLFTASIEDAEEYIEIKFHADLEAAEMLEQACLLDINEDGLFGVELIRHPDIPAGETEHVRYFLEK</sequence>
<gene>
    <name evidence="1" type="ORF">ATL39_2518</name>
</gene>
<accession>A0A419UZK7</accession>
<proteinExistence type="predicted"/>
<name>A0A419UZK7_9BACL</name>
<dbReference type="AlphaFoldDB" id="A0A419UZK7"/>
<dbReference type="EMBL" id="RAPK01000010">
    <property type="protein sequence ID" value="RKD71127.1"/>
    <property type="molecule type" value="Genomic_DNA"/>
</dbReference>
<dbReference type="Proteomes" id="UP000285120">
    <property type="component" value="Unassembled WGS sequence"/>
</dbReference>